<evidence type="ECO:0000256" key="1">
    <source>
        <dbReference type="SAM" id="MobiDB-lite"/>
    </source>
</evidence>
<dbReference type="InterPro" id="IPR008993">
    <property type="entry name" value="TIMP-like_OB-fold"/>
</dbReference>
<accession>A0A3S5AS25</accession>
<organism evidence="3 4">
    <name type="scientific">Protopolystoma xenopodis</name>
    <dbReference type="NCBI Taxonomy" id="117903"/>
    <lineage>
        <taxon>Eukaryota</taxon>
        <taxon>Metazoa</taxon>
        <taxon>Spiralia</taxon>
        <taxon>Lophotrochozoa</taxon>
        <taxon>Platyhelminthes</taxon>
        <taxon>Monogenea</taxon>
        <taxon>Polyopisthocotylea</taxon>
        <taxon>Polystomatidea</taxon>
        <taxon>Polystomatidae</taxon>
        <taxon>Protopolystoma</taxon>
    </lineage>
</organism>
<dbReference type="AlphaFoldDB" id="A0A3S5AS25"/>
<feature type="domain" description="Netrin module non-TIMP type" evidence="2">
    <location>
        <begin position="122"/>
        <end position="206"/>
    </location>
</feature>
<sequence>MPVLCIPSHPWPTRHFVSVVQGQPQSREIHGSMVRFELAISHIWRLDETVLRGPNAPFWPAWHYLRDNGPDDLATEEAGSDDGLPDDHLPVASPGVNGIGSDIGSGNGGQSSGGVDRAMVTPHSLVVWVRYHDLRCGCPDLQLGVSYLLVMDLKSFNPQMMNSPVSAKTIASSRGLGLTRELLLDSKSSVLPWRPGWRRRLARLQRREQRGDCDRFRDQTARLRRVYRPSLAGPGKSAVSSLHPVRQPVPGATDYSVFYPPNREAAPLALRSPALAGLAESDNERRSAGPSDKKTQPRDRPRQAVIFPAYRYLSEPYSPAVNEPSLRRRLSPVYLPPPVDYSSSRRLPTQP</sequence>
<keyword evidence="4" id="KW-1185">Reference proteome</keyword>
<name>A0A3S5AS25_9PLAT</name>
<feature type="region of interest" description="Disordered" evidence="1">
    <location>
        <begin position="279"/>
        <end position="305"/>
    </location>
</feature>
<comment type="caution">
    <text evidence="3">The sequence shown here is derived from an EMBL/GenBank/DDBJ whole genome shotgun (WGS) entry which is preliminary data.</text>
</comment>
<feature type="region of interest" description="Disordered" evidence="1">
    <location>
        <begin position="317"/>
        <end position="351"/>
    </location>
</feature>
<dbReference type="EMBL" id="CAAALY010252104">
    <property type="protein sequence ID" value="VEL36378.1"/>
    <property type="molecule type" value="Genomic_DNA"/>
</dbReference>
<reference evidence="3" key="1">
    <citation type="submission" date="2018-11" db="EMBL/GenBank/DDBJ databases">
        <authorList>
            <consortium name="Pathogen Informatics"/>
        </authorList>
    </citation>
    <scope>NUCLEOTIDE SEQUENCE</scope>
</reference>
<protein>
    <recommendedName>
        <fullName evidence="2">Netrin module non-TIMP type domain-containing protein</fullName>
    </recommendedName>
</protein>
<proteinExistence type="predicted"/>
<evidence type="ECO:0000313" key="4">
    <source>
        <dbReference type="Proteomes" id="UP000784294"/>
    </source>
</evidence>
<feature type="compositionally biased region" description="Gly residues" evidence="1">
    <location>
        <begin position="97"/>
        <end position="112"/>
    </location>
</feature>
<feature type="compositionally biased region" description="Polar residues" evidence="1">
    <location>
        <begin position="341"/>
        <end position="351"/>
    </location>
</feature>
<dbReference type="InterPro" id="IPR018933">
    <property type="entry name" value="Netrin_module_non-TIMP"/>
</dbReference>
<gene>
    <name evidence="3" type="ORF">PXEA_LOCUS29818</name>
</gene>
<feature type="compositionally biased region" description="Acidic residues" evidence="1">
    <location>
        <begin position="73"/>
        <end position="84"/>
    </location>
</feature>
<evidence type="ECO:0000313" key="3">
    <source>
        <dbReference type="EMBL" id="VEL36378.1"/>
    </source>
</evidence>
<dbReference type="Proteomes" id="UP000784294">
    <property type="component" value="Unassembled WGS sequence"/>
</dbReference>
<feature type="compositionally biased region" description="Basic and acidic residues" evidence="1">
    <location>
        <begin position="282"/>
        <end position="302"/>
    </location>
</feature>
<dbReference type="Pfam" id="PF01759">
    <property type="entry name" value="NTR"/>
    <property type="match status" value="1"/>
</dbReference>
<feature type="region of interest" description="Disordered" evidence="1">
    <location>
        <begin position="70"/>
        <end position="115"/>
    </location>
</feature>
<evidence type="ECO:0000259" key="2">
    <source>
        <dbReference type="Pfam" id="PF01759"/>
    </source>
</evidence>
<dbReference type="SUPFAM" id="SSF50242">
    <property type="entry name" value="TIMP-like"/>
    <property type="match status" value="1"/>
</dbReference>